<gene>
    <name evidence="4" type="ORF">BE21_45750</name>
</gene>
<accession>A0A150TJ75</accession>
<dbReference type="EMBL" id="JEME01002326">
    <property type="protein sequence ID" value="KYG04627.1"/>
    <property type="molecule type" value="Genomic_DNA"/>
</dbReference>
<dbReference type="Pfam" id="PF00571">
    <property type="entry name" value="CBS"/>
    <property type="match status" value="2"/>
</dbReference>
<evidence type="ECO:0000313" key="4">
    <source>
        <dbReference type="EMBL" id="KYG04627.1"/>
    </source>
</evidence>
<dbReference type="PANTHER" id="PTHR43080">
    <property type="entry name" value="CBS DOMAIN-CONTAINING PROTEIN CBSX3, MITOCHONDRIAL"/>
    <property type="match status" value="1"/>
</dbReference>
<protein>
    <recommendedName>
        <fullName evidence="3">CBS domain-containing protein</fullName>
    </recommendedName>
</protein>
<dbReference type="SUPFAM" id="SSF54631">
    <property type="entry name" value="CBS-domain pair"/>
    <property type="match status" value="1"/>
</dbReference>
<dbReference type="InterPro" id="IPR046342">
    <property type="entry name" value="CBS_dom_sf"/>
</dbReference>
<dbReference type="InterPro" id="IPR051257">
    <property type="entry name" value="Diverse_CBS-Domain"/>
</dbReference>
<feature type="domain" description="CBS" evidence="3">
    <location>
        <begin position="43"/>
        <end position="99"/>
    </location>
</feature>
<dbReference type="AlphaFoldDB" id="A0A150TJ75"/>
<dbReference type="Gene3D" id="3.10.580.10">
    <property type="entry name" value="CBS-domain"/>
    <property type="match status" value="2"/>
</dbReference>
<evidence type="ECO:0000256" key="1">
    <source>
        <dbReference type="ARBA" id="ARBA00023122"/>
    </source>
</evidence>
<reference evidence="4 5" key="1">
    <citation type="submission" date="2014-02" db="EMBL/GenBank/DDBJ databases">
        <title>The small core and large imbalanced accessory genome model reveals a collaborative survival strategy of Sorangium cellulosum strains in nature.</title>
        <authorList>
            <person name="Han K."/>
            <person name="Peng R."/>
            <person name="Blom J."/>
            <person name="Li Y.-Z."/>
        </authorList>
    </citation>
    <scope>NUCLEOTIDE SEQUENCE [LARGE SCALE GENOMIC DNA]</scope>
    <source>
        <strain evidence="4 5">So0007-03</strain>
    </source>
</reference>
<dbReference type="PANTHER" id="PTHR43080:SF2">
    <property type="entry name" value="CBS DOMAIN-CONTAINING PROTEIN"/>
    <property type="match status" value="1"/>
</dbReference>
<dbReference type="InterPro" id="IPR000644">
    <property type="entry name" value="CBS_dom"/>
</dbReference>
<comment type="caution">
    <text evidence="4">The sequence shown here is derived from an EMBL/GenBank/DDBJ whole genome shotgun (WGS) entry which is preliminary data.</text>
</comment>
<keyword evidence="1 2" id="KW-0129">CBS domain</keyword>
<sequence>MPRAGVHGGGADCSARCVDAPLTPLRLDHYMPQTMKGHARNLMTERVIALEQGTPVTDMLQLFAQQNLSGAPVIDEGHHIVGFVSETDLLGALLREEYEGMTAADVMSTPPICVDEFMPTDEVMTLLRENRIHHLPVVREGRLVGIITPEDILRYLVERVLPVPPTSA</sequence>
<dbReference type="Proteomes" id="UP000075502">
    <property type="component" value="Unassembled WGS sequence"/>
</dbReference>
<dbReference type="SMART" id="SM00116">
    <property type="entry name" value="CBS"/>
    <property type="match status" value="2"/>
</dbReference>
<evidence type="ECO:0000259" key="3">
    <source>
        <dbReference type="PROSITE" id="PS51371"/>
    </source>
</evidence>
<proteinExistence type="predicted"/>
<organism evidence="4 5">
    <name type="scientific">Sorangium cellulosum</name>
    <name type="common">Polyangium cellulosum</name>
    <dbReference type="NCBI Taxonomy" id="56"/>
    <lineage>
        <taxon>Bacteria</taxon>
        <taxon>Pseudomonadati</taxon>
        <taxon>Myxococcota</taxon>
        <taxon>Polyangia</taxon>
        <taxon>Polyangiales</taxon>
        <taxon>Polyangiaceae</taxon>
        <taxon>Sorangium</taxon>
    </lineage>
</organism>
<dbReference type="PROSITE" id="PS51371">
    <property type="entry name" value="CBS"/>
    <property type="match status" value="2"/>
</dbReference>
<evidence type="ECO:0000313" key="5">
    <source>
        <dbReference type="Proteomes" id="UP000075502"/>
    </source>
</evidence>
<feature type="domain" description="CBS" evidence="3">
    <location>
        <begin position="107"/>
        <end position="163"/>
    </location>
</feature>
<evidence type="ECO:0000256" key="2">
    <source>
        <dbReference type="PROSITE-ProRule" id="PRU00703"/>
    </source>
</evidence>
<name>A0A150TJ75_SORCE</name>